<dbReference type="PROSITE" id="PS50833">
    <property type="entry name" value="BRIX"/>
    <property type="match status" value="1"/>
</dbReference>
<dbReference type="InterPro" id="IPR044281">
    <property type="entry name" value="IMP4/RPF1"/>
</dbReference>
<evidence type="ECO:0000313" key="3">
    <source>
        <dbReference type="EMBL" id="CAE2304002.1"/>
    </source>
</evidence>
<dbReference type="GO" id="GO:0034457">
    <property type="term" value="C:Mpp10 complex"/>
    <property type="evidence" value="ECO:0007669"/>
    <property type="project" value="UniProtKB-ARBA"/>
</dbReference>
<dbReference type="SUPFAM" id="SSF52954">
    <property type="entry name" value="Class II aaRS ABD-related"/>
    <property type="match status" value="1"/>
</dbReference>
<dbReference type="EMBL" id="HBKN01022351">
    <property type="protein sequence ID" value="CAE2304002.1"/>
    <property type="molecule type" value="Transcribed_RNA"/>
</dbReference>
<accession>A0A6U6A6I0</accession>
<protein>
    <recommendedName>
        <fullName evidence="1">Brix domain-containing protein</fullName>
    </recommendedName>
</protein>
<organism evidence="5">
    <name type="scientific">Guillardia theta</name>
    <name type="common">Cryptophyte</name>
    <name type="synonym">Cryptomonas phi</name>
    <dbReference type="NCBI Taxonomy" id="55529"/>
    <lineage>
        <taxon>Eukaryota</taxon>
        <taxon>Cryptophyceae</taxon>
        <taxon>Pyrenomonadales</taxon>
        <taxon>Geminigeraceae</taxon>
        <taxon>Guillardia</taxon>
    </lineage>
</organism>
<dbReference type="GO" id="GO:0032040">
    <property type="term" value="C:small-subunit processome"/>
    <property type="evidence" value="ECO:0007669"/>
    <property type="project" value="TreeGrafter"/>
</dbReference>
<dbReference type="GO" id="GO:0042134">
    <property type="term" value="F:rRNA primary transcript binding"/>
    <property type="evidence" value="ECO:0007669"/>
    <property type="project" value="InterPro"/>
</dbReference>
<dbReference type="AlphaFoldDB" id="A0A6U6A6I0"/>
<dbReference type="SMART" id="SM00879">
    <property type="entry name" value="Brix"/>
    <property type="match status" value="1"/>
</dbReference>
<gene>
    <name evidence="2" type="ORF">GTHE00462_LOCUS17548</name>
    <name evidence="3" type="ORF">GTHE00462_LOCUS17551</name>
    <name evidence="4" type="ORF">GTHE00462_LOCUS17554</name>
    <name evidence="5" type="ORF">GTHE00462_LOCUS17555</name>
</gene>
<evidence type="ECO:0000313" key="5">
    <source>
        <dbReference type="EMBL" id="CAE2304009.1"/>
    </source>
</evidence>
<reference evidence="5" key="1">
    <citation type="submission" date="2021-01" db="EMBL/GenBank/DDBJ databases">
        <authorList>
            <person name="Corre E."/>
            <person name="Pelletier E."/>
            <person name="Niang G."/>
            <person name="Scheremetjew M."/>
            <person name="Finn R."/>
            <person name="Kale V."/>
            <person name="Holt S."/>
            <person name="Cochrane G."/>
            <person name="Meng A."/>
            <person name="Brown T."/>
            <person name="Cohen L."/>
        </authorList>
    </citation>
    <scope>NUCLEOTIDE SEQUENCE</scope>
    <source>
        <strain evidence="5">CCMP 2712</strain>
    </source>
</reference>
<dbReference type="GO" id="GO:0042274">
    <property type="term" value="P:ribosomal small subunit biogenesis"/>
    <property type="evidence" value="ECO:0007669"/>
    <property type="project" value="UniProtKB-ARBA"/>
</dbReference>
<evidence type="ECO:0000259" key="1">
    <source>
        <dbReference type="PROSITE" id="PS50833"/>
    </source>
</evidence>
<dbReference type="Pfam" id="PF04427">
    <property type="entry name" value="Brix"/>
    <property type="match status" value="1"/>
</dbReference>
<dbReference type="InterPro" id="IPR007109">
    <property type="entry name" value="Brix"/>
</dbReference>
<dbReference type="PANTHER" id="PTHR22734:SF2">
    <property type="entry name" value="U3 SMALL NUCLEOLAR RIBONUCLEOPROTEIN PROTEIN IMP4"/>
    <property type="match status" value="1"/>
</dbReference>
<dbReference type="Gene3D" id="3.40.50.10480">
    <property type="entry name" value="Probable brix-domain ribosomal biogenesis protein"/>
    <property type="match status" value="1"/>
</dbReference>
<name>A0A6U6A6I0_GUITH</name>
<proteinExistence type="predicted"/>
<feature type="domain" description="Brix" evidence="1">
    <location>
        <begin position="84"/>
        <end position="282"/>
    </location>
</feature>
<dbReference type="EMBL" id="HBKN01022348">
    <property type="protein sequence ID" value="CAE2303998.1"/>
    <property type="molecule type" value="Transcribed_RNA"/>
</dbReference>
<dbReference type="FunFam" id="3.40.50.10480:FF:000001">
    <property type="entry name" value="IMP4, U3 small nucleolar ribonucleoprotein"/>
    <property type="match status" value="1"/>
</dbReference>
<dbReference type="GO" id="GO:0006364">
    <property type="term" value="P:rRNA processing"/>
    <property type="evidence" value="ECO:0007669"/>
    <property type="project" value="InterPro"/>
</dbReference>
<dbReference type="PANTHER" id="PTHR22734">
    <property type="entry name" value="U3 SMALL NUCLEOLAR RIBONUCLEOPROTEIN PROTEIN IMP4"/>
    <property type="match status" value="1"/>
</dbReference>
<evidence type="ECO:0000313" key="4">
    <source>
        <dbReference type="EMBL" id="CAE2304008.1"/>
    </source>
</evidence>
<dbReference type="EMBL" id="HBKN01022355">
    <property type="protein sequence ID" value="CAE2304008.1"/>
    <property type="molecule type" value="Transcribed_RNA"/>
</dbReference>
<dbReference type="GO" id="GO:0030515">
    <property type="term" value="F:snoRNA binding"/>
    <property type="evidence" value="ECO:0007669"/>
    <property type="project" value="TreeGrafter"/>
</dbReference>
<sequence>MATRRNVRLRREYLYRKQLETNERVIYDKKKKLKQAIETGKPIPTELRAEEAELRHQIELDDERSEIPWDPMDDEYGRAGEFDPRVMVSTSRDPSSRLVQFAKEVCLLFPNSQRINRGNYTTKEIVDACRKNEVTDLVLVHEHRGEPDGLVITHMPHGPTAFFGLMNVVTRHDVKIKETISEAYPHLIFDNFTTKLGLRTQNILKHLFPVPKDENKRVVTFANRNGETFEVPIIIYSDVRTRFHLFPASHVREDKSQGGEPEESRLVLMNRAGRVEGARAEV</sequence>
<dbReference type="EMBL" id="HBKN01022356">
    <property type="protein sequence ID" value="CAE2304009.1"/>
    <property type="molecule type" value="Transcribed_RNA"/>
</dbReference>
<dbReference type="GO" id="GO:0005654">
    <property type="term" value="C:nucleoplasm"/>
    <property type="evidence" value="ECO:0007669"/>
    <property type="project" value="UniProtKB-ARBA"/>
</dbReference>
<evidence type="ECO:0000313" key="2">
    <source>
        <dbReference type="EMBL" id="CAE2303998.1"/>
    </source>
</evidence>